<evidence type="ECO:0000256" key="4">
    <source>
        <dbReference type="ARBA" id="ARBA00022840"/>
    </source>
</evidence>
<evidence type="ECO:0000256" key="5">
    <source>
        <dbReference type="ARBA" id="ARBA00038345"/>
    </source>
</evidence>
<evidence type="ECO:0000259" key="8">
    <source>
        <dbReference type="SMART" id="SM01210"/>
    </source>
</evidence>
<evidence type="ECO:0000313" key="10">
    <source>
        <dbReference type="Proteomes" id="UP000034837"/>
    </source>
</evidence>
<feature type="domain" description="Phosphoribosylglycinamide synthetase C-domain" evidence="8">
    <location>
        <begin position="155"/>
        <end position="255"/>
    </location>
</feature>
<dbReference type="InterPro" id="IPR011054">
    <property type="entry name" value="Rudment_hybrid_motif"/>
</dbReference>
<accession>A0A0G1C649</accession>
<dbReference type="Pfam" id="PF01071">
    <property type="entry name" value="GARS_A"/>
    <property type="match status" value="1"/>
</dbReference>
<dbReference type="SUPFAM" id="SSF51246">
    <property type="entry name" value="Rudiment single hybrid motif"/>
    <property type="match status" value="1"/>
</dbReference>
<dbReference type="Gene3D" id="3.30.470.20">
    <property type="entry name" value="ATP-grasp fold, B domain"/>
    <property type="match status" value="1"/>
</dbReference>
<sequence>MRILEAYKKVWYEDIKIFQLQKKVTGVEVAVGAFFNGHDFLYPININFENKKLFPGNLGPATGEMGTFMYWSQPNTLFNATLAKMKDTLAKEQYVGYIDINCIVNNFGIYPLEFTCRFGYPIISMQQESINMPFGDFLYQMADGQDWEFKVSKGFQVGVRVVVPPFPYRDKKTFDSYSKDSVVVFKNGASTAGIHIEDVKLVDNQWVLTGSAGVAVIAIGLGLTMKDAQKQVYARINNILIPNMYYRDDIGDRWYAEFDKLLAWGYLN</sequence>
<dbReference type="AlphaFoldDB" id="A0A0G1C649"/>
<keyword evidence="3" id="KW-0658">Purine biosynthesis</keyword>
<protein>
    <recommendedName>
        <fullName evidence="6">Glycinamide ribonucleotide synthetase</fullName>
    </recommendedName>
    <alternativeName>
        <fullName evidence="7">Phosphoribosylglycinamide synthetase</fullName>
    </alternativeName>
</protein>
<organism evidence="9 10">
    <name type="scientific">Candidatus Magasanikbacteria bacterium GW2011_GWA2_42_32</name>
    <dbReference type="NCBI Taxonomy" id="1619039"/>
    <lineage>
        <taxon>Bacteria</taxon>
        <taxon>Candidatus Magasanikiibacteriota</taxon>
    </lineage>
</organism>
<keyword evidence="1 9" id="KW-0436">Ligase</keyword>
<dbReference type="InterPro" id="IPR020560">
    <property type="entry name" value="PRibGlycinamide_synth_C-dom"/>
</dbReference>
<dbReference type="GO" id="GO:0005524">
    <property type="term" value="F:ATP binding"/>
    <property type="evidence" value="ECO:0007669"/>
    <property type="project" value="UniProtKB-KW"/>
</dbReference>
<dbReference type="SMART" id="SM01210">
    <property type="entry name" value="GARS_C"/>
    <property type="match status" value="1"/>
</dbReference>
<dbReference type="GO" id="GO:0004637">
    <property type="term" value="F:phosphoribosylamine-glycine ligase activity"/>
    <property type="evidence" value="ECO:0007669"/>
    <property type="project" value="InterPro"/>
</dbReference>
<name>A0A0G1C649_9BACT</name>
<evidence type="ECO:0000256" key="3">
    <source>
        <dbReference type="ARBA" id="ARBA00022755"/>
    </source>
</evidence>
<proteinExistence type="inferred from homology"/>
<dbReference type="InterPro" id="IPR020561">
    <property type="entry name" value="PRibGlycinamid_synth_ATP-grasp"/>
</dbReference>
<dbReference type="EMBL" id="LCDO01000040">
    <property type="protein sequence ID" value="KKS54136.1"/>
    <property type="molecule type" value="Genomic_DNA"/>
</dbReference>
<dbReference type="PANTHER" id="PTHR43472:SF1">
    <property type="entry name" value="PHOSPHORIBOSYLAMINE--GLYCINE LIGASE, CHLOROPLASTIC"/>
    <property type="match status" value="1"/>
</dbReference>
<gene>
    <name evidence="9" type="ORF">UV20_C0040G0007</name>
</gene>
<reference evidence="9 10" key="1">
    <citation type="journal article" date="2015" name="Nature">
        <title>rRNA introns, odd ribosomes, and small enigmatic genomes across a large radiation of phyla.</title>
        <authorList>
            <person name="Brown C.T."/>
            <person name="Hug L.A."/>
            <person name="Thomas B.C."/>
            <person name="Sharon I."/>
            <person name="Castelle C.J."/>
            <person name="Singh A."/>
            <person name="Wilkins M.J."/>
            <person name="Williams K.H."/>
            <person name="Banfield J.F."/>
        </authorList>
    </citation>
    <scope>NUCLEOTIDE SEQUENCE [LARGE SCALE GENOMIC DNA]</scope>
</reference>
<dbReference type="GO" id="GO:0006164">
    <property type="term" value="P:purine nucleotide biosynthetic process"/>
    <property type="evidence" value="ECO:0007669"/>
    <property type="project" value="UniProtKB-KW"/>
</dbReference>
<comment type="caution">
    <text evidence="9">The sequence shown here is derived from an EMBL/GenBank/DDBJ whole genome shotgun (WGS) entry which is preliminary data.</text>
</comment>
<keyword evidence="4" id="KW-0067">ATP-binding</keyword>
<evidence type="ECO:0000256" key="1">
    <source>
        <dbReference type="ARBA" id="ARBA00022598"/>
    </source>
</evidence>
<evidence type="ECO:0000256" key="2">
    <source>
        <dbReference type="ARBA" id="ARBA00022741"/>
    </source>
</evidence>
<dbReference type="SUPFAM" id="SSF56059">
    <property type="entry name" value="Glutathione synthetase ATP-binding domain-like"/>
    <property type="match status" value="1"/>
</dbReference>
<dbReference type="Proteomes" id="UP000034837">
    <property type="component" value="Unassembled WGS sequence"/>
</dbReference>
<keyword evidence="2" id="KW-0547">Nucleotide-binding</keyword>
<evidence type="ECO:0000313" key="9">
    <source>
        <dbReference type="EMBL" id="KKS54136.1"/>
    </source>
</evidence>
<evidence type="ECO:0000256" key="7">
    <source>
        <dbReference type="ARBA" id="ARBA00042864"/>
    </source>
</evidence>
<dbReference type="PANTHER" id="PTHR43472">
    <property type="entry name" value="PHOSPHORIBOSYLAMINE--GLYCINE LIGASE"/>
    <property type="match status" value="1"/>
</dbReference>
<evidence type="ECO:0000256" key="6">
    <source>
        <dbReference type="ARBA" id="ARBA00042242"/>
    </source>
</evidence>
<dbReference type="GO" id="GO:0009113">
    <property type="term" value="P:purine nucleobase biosynthetic process"/>
    <property type="evidence" value="ECO:0007669"/>
    <property type="project" value="InterPro"/>
</dbReference>
<comment type="similarity">
    <text evidence="5">Belongs to the GARS family.</text>
</comment>
<dbReference type="Gene3D" id="3.90.600.10">
    <property type="entry name" value="Phosphoribosylglycinamide synthetase, C-terminal domain"/>
    <property type="match status" value="1"/>
</dbReference>
<dbReference type="InterPro" id="IPR000115">
    <property type="entry name" value="PRibGlycinamide_synth"/>
</dbReference>
<dbReference type="InterPro" id="IPR037123">
    <property type="entry name" value="PRibGlycinamide_synth_C_sf"/>
</dbReference>